<dbReference type="InterPro" id="IPR029787">
    <property type="entry name" value="Nucleotide_cyclase"/>
</dbReference>
<reference evidence="6 7" key="1">
    <citation type="journal article" date="2015" name="Genome Announc.">
        <title>Complete Genome Sequence of Methylobacterium aquaticum Strain 22A, Isolated from Racomitrium japonicum Moss.</title>
        <authorList>
            <person name="Tani A."/>
            <person name="Ogura Y."/>
            <person name="Hayashi T."/>
            <person name="Kimbara K."/>
        </authorList>
    </citation>
    <scope>NUCLEOTIDE SEQUENCE [LARGE SCALE GENOMIC DNA]</scope>
    <source>
        <strain evidence="6 7">MA-22A</strain>
    </source>
</reference>
<dbReference type="PROSITE" id="PS50887">
    <property type="entry name" value="GGDEF"/>
    <property type="match status" value="1"/>
</dbReference>
<protein>
    <recommendedName>
        <fullName evidence="1">diguanylate cyclase</fullName>
        <ecNumber evidence="1">2.7.7.65</ecNumber>
    </recommendedName>
</protein>
<dbReference type="Gene3D" id="3.40.50.2300">
    <property type="match status" value="1"/>
</dbReference>
<comment type="catalytic activity">
    <reaction evidence="2">
        <text>2 GTP = 3',3'-c-di-GMP + 2 diphosphate</text>
        <dbReference type="Rhea" id="RHEA:24898"/>
        <dbReference type="ChEBI" id="CHEBI:33019"/>
        <dbReference type="ChEBI" id="CHEBI:37565"/>
        <dbReference type="ChEBI" id="CHEBI:58805"/>
        <dbReference type="EC" id="2.7.7.65"/>
    </reaction>
</comment>
<dbReference type="CDD" id="cd01949">
    <property type="entry name" value="GGDEF"/>
    <property type="match status" value="1"/>
</dbReference>
<dbReference type="GO" id="GO:0005886">
    <property type="term" value="C:plasma membrane"/>
    <property type="evidence" value="ECO:0007669"/>
    <property type="project" value="TreeGrafter"/>
</dbReference>
<dbReference type="RefSeq" id="WP_060846791.1">
    <property type="nucleotide sequence ID" value="NZ_AP014704.1"/>
</dbReference>
<gene>
    <name evidence="6" type="primary">pleD</name>
    <name evidence="6" type="ORF">Maq22A_c11010</name>
</gene>
<evidence type="ECO:0000256" key="1">
    <source>
        <dbReference type="ARBA" id="ARBA00012528"/>
    </source>
</evidence>
<dbReference type="SMART" id="SM00267">
    <property type="entry name" value="GGDEF"/>
    <property type="match status" value="1"/>
</dbReference>
<dbReference type="AlphaFoldDB" id="A0A0C6FK14"/>
<dbReference type="PROSITE" id="PS50110">
    <property type="entry name" value="RESPONSE_REGULATORY"/>
    <property type="match status" value="1"/>
</dbReference>
<dbReference type="InterPro" id="IPR011006">
    <property type="entry name" value="CheY-like_superfamily"/>
</dbReference>
<dbReference type="Proteomes" id="UP000061432">
    <property type="component" value="Chromosome"/>
</dbReference>
<evidence type="ECO:0000259" key="5">
    <source>
        <dbReference type="PROSITE" id="PS50887"/>
    </source>
</evidence>
<dbReference type="OrthoDB" id="9812260at2"/>
<dbReference type="GO" id="GO:0000160">
    <property type="term" value="P:phosphorelay signal transduction system"/>
    <property type="evidence" value="ECO:0007669"/>
    <property type="project" value="InterPro"/>
</dbReference>
<dbReference type="EC" id="2.7.7.65" evidence="1"/>
<dbReference type="InterPro" id="IPR050469">
    <property type="entry name" value="Diguanylate_Cyclase"/>
</dbReference>
<feature type="domain" description="GGDEF" evidence="5">
    <location>
        <begin position="162"/>
        <end position="293"/>
    </location>
</feature>
<dbReference type="GO" id="GO:0052621">
    <property type="term" value="F:diguanylate cyclase activity"/>
    <property type="evidence" value="ECO:0007669"/>
    <property type="project" value="UniProtKB-EC"/>
</dbReference>
<dbReference type="SUPFAM" id="SSF52172">
    <property type="entry name" value="CheY-like"/>
    <property type="match status" value="1"/>
</dbReference>
<dbReference type="Pfam" id="PF00072">
    <property type="entry name" value="Response_reg"/>
    <property type="match status" value="1"/>
</dbReference>
<dbReference type="PATRIC" id="fig|270351.10.peg.2122"/>
<evidence type="ECO:0000313" key="6">
    <source>
        <dbReference type="EMBL" id="BAQ45469.1"/>
    </source>
</evidence>
<dbReference type="PANTHER" id="PTHR45138:SF9">
    <property type="entry name" value="DIGUANYLATE CYCLASE DGCM-RELATED"/>
    <property type="match status" value="1"/>
</dbReference>
<dbReference type="InterPro" id="IPR043128">
    <property type="entry name" value="Rev_trsase/Diguanyl_cyclase"/>
</dbReference>
<organism evidence="6 7">
    <name type="scientific">Methylobacterium aquaticum</name>
    <dbReference type="NCBI Taxonomy" id="270351"/>
    <lineage>
        <taxon>Bacteria</taxon>
        <taxon>Pseudomonadati</taxon>
        <taxon>Pseudomonadota</taxon>
        <taxon>Alphaproteobacteria</taxon>
        <taxon>Hyphomicrobiales</taxon>
        <taxon>Methylobacteriaceae</taxon>
        <taxon>Methylobacterium</taxon>
    </lineage>
</organism>
<accession>A0A0C6FK14</accession>
<evidence type="ECO:0000259" key="4">
    <source>
        <dbReference type="PROSITE" id="PS50110"/>
    </source>
</evidence>
<dbReference type="SMART" id="SM00448">
    <property type="entry name" value="REC"/>
    <property type="match status" value="1"/>
</dbReference>
<dbReference type="InterPro" id="IPR000160">
    <property type="entry name" value="GGDEF_dom"/>
</dbReference>
<sequence>MHVALIDPSRVVLKIVAGMLEAGGHTVVAFSNSAAALAHVEADPSVACVLTSLEVEPLGGLELCWSLRALVDERRPLTILVMSSARDDRPLGEVLDSGADDFLSKPPSPQELHGRLRAAERVLGLQRALIRQADTDHLTQLLNRGALMRRAESDLAAASAENPLAMLQVDIDHFKSINDRFGHDIGDQVIRRVAQILRETGETRATAGRLGGEEFAVLMPGHGIAGAAVAAHRIRIQCAAGTVPGLPDLRFTASIGLSEWAPGDTVDSLLKRADVALYAAKRGGRDRVAVAGPDMEPAMVG</sequence>
<proteinExistence type="predicted"/>
<dbReference type="FunFam" id="3.30.70.270:FF:000001">
    <property type="entry name" value="Diguanylate cyclase domain protein"/>
    <property type="match status" value="1"/>
</dbReference>
<reference evidence="7" key="2">
    <citation type="submission" date="2015-01" db="EMBL/GenBank/DDBJ databases">
        <title>Complete genome sequence of Methylobacterium aquaticum strain 22A.</title>
        <authorList>
            <person name="Tani A."/>
            <person name="Ogura Y."/>
            <person name="Hayashi T."/>
        </authorList>
    </citation>
    <scope>NUCLEOTIDE SEQUENCE [LARGE SCALE GENOMIC DNA]</scope>
    <source>
        <strain evidence="7">MA-22A</strain>
    </source>
</reference>
<dbReference type="InterPro" id="IPR001789">
    <property type="entry name" value="Sig_transdc_resp-reg_receiver"/>
</dbReference>
<name>A0A0C6FK14_9HYPH</name>
<evidence type="ECO:0000256" key="2">
    <source>
        <dbReference type="ARBA" id="ARBA00034247"/>
    </source>
</evidence>
<dbReference type="PANTHER" id="PTHR45138">
    <property type="entry name" value="REGULATORY COMPONENTS OF SENSORY TRANSDUCTION SYSTEM"/>
    <property type="match status" value="1"/>
</dbReference>
<dbReference type="NCBIfam" id="TIGR00254">
    <property type="entry name" value="GGDEF"/>
    <property type="match status" value="1"/>
</dbReference>
<evidence type="ECO:0000313" key="7">
    <source>
        <dbReference type="Proteomes" id="UP000061432"/>
    </source>
</evidence>
<dbReference type="Pfam" id="PF00990">
    <property type="entry name" value="GGDEF"/>
    <property type="match status" value="1"/>
</dbReference>
<dbReference type="Gene3D" id="3.30.70.270">
    <property type="match status" value="1"/>
</dbReference>
<dbReference type="SUPFAM" id="SSF55073">
    <property type="entry name" value="Nucleotide cyclase"/>
    <property type="match status" value="1"/>
</dbReference>
<dbReference type="STRING" id="270351.Maq22A_c11010"/>
<dbReference type="GO" id="GO:0043709">
    <property type="term" value="P:cell adhesion involved in single-species biofilm formation"/>
    <property type="evidence" value="ECO:0007669"/>
    <property type="project" value="TreeGrafter"/>
</dbReference>
<feature type="domain" description="Response regulatory" evidence="4">
    <location>
        <begin position="2"/>
        <end position="120"/>
    </location>
</feature>
<dbReference type="EMBL" id="AP014704">
    <property type="protein sequence ID" value="BAQ45469.1"/>
    <property type="molecule type" value="Genomic_DNA"/>
</dbReference>
<dbReference type="GO" id="GO:1902201">
    <property type="term" value="P:negative regulation of bacterial-type flagellum-dependent cell motility"/>
    <property type="evidence" value="ECO:0007669"/>
    <property type="project" value="TreeGrafter"/>
</dbReference>
<dbReference type="KEGG" id="maqu:Maq22A_c11010"/>
<comment type="caution">
    <text evidence="3">Lacks conserved residue(s) required for the propagation of feature annotation.</text>
</comment>
<evidence type="ECO:0000256" key="3">
    <source>
        <dbReference type="PROSITE-ProRule" id="PRU00169"/>
    </source>
</evidence>